<dbReference type="PANTHER" id="PTHR47027">
    <property type="entry name" value="REVERSE TRANSCRIPTASE DOMAIN-CONTAINING PROTEIN"/>
    <property type="match status" value="1"/>
</dbReference>
<feature type="compositionally biased region" description="Polar residues" evidence="1">
    <location>
        <begin position="1"/>
        <end position="10"/>
    </location>
</feature>
<comment type="caution">
    <text evidence="2">The sequence shown here is derived from an EMBL/GenBank/DDBJ whole genome shotgun (WGS) entry which is preliminary data.</text>
</comment>
<evidence type="ECO:0000313" key="3">
    <source>
        <dbReference type="Proteomes" id="UP001148838"/>
    </source>
</evidence>
<accession>A0ABQ8TRV1</accession>
<feature type="region of interest" description="Disordered" evidence="1">
    <location>
        <begin position="1"/>
        <end position="86"/>
    </location>
</feature>
<dbReference type="PANTHER" id="PTHR47027:SF29">
    <property type="entry name" value="C2H2-TYPE DOMAIN-CONTAINING PROTEIN"/>
    <property type="match status" value="1"/>
</dbReference>
<evidence type="ECO:0000256" key="1">
    <source>
        <dbReference type="SAM" id="MobiDB-lite"/>
    </source>
</evidence>
<proteinExistence type="predicted"/>
<feature type="compositionally biased region" description="Basic and acidic residues" evidence="1">
    <location>
        <begin position="61"/>
        <end position="86"/>
    </location>
</feature>
<protein>
    <submittedName>
        <fullName evidence="2">Uncharacterized protein</fullName>
    </submittedName>
</protein>
<reference evidence="2 3" key="1">
    <citation type="journal article" date="2022" name="Allergy">
        <title>Genome assembly and annotation of Periplaneta americana reveal a comprehensive cockroach allergen profile.</title>
        <authorList>
            <person name="Wang L."/>
            <person name="Xiong Q."/>
            <person name="Saelim N."/>
            <person name="Wang L."/>
            <person name="Nong W."/>
            <person name="Wan A.T."/>
            <person name="Shi M."/>
            <person name="Liu X."/>
            <person name="Cao Q."/>
            <person name="Hui J.H.L."/>
            <person name="Sookrung N."/>
            <person name="Leung T.F."/>
            <person name="Tungtrongchitr A."/>
            <person name="Tsui S.K.W."/>
        </authorList>
    </citation>
    <scope>NUCLEOTIDE SEQUENCE [LARGE SCALE GENOMIC DNA]</scope>
    <source>
        <strain evidence="2">PWHHKU_190912</strain>
    </source>
</reference>
<dbReference type="Proteomes" id="UP001148838">
    <property type="component" value="Unassembled WGS sequence"/>
</dbReference>
<keyword evidence="3" id="KW-1185">Reference proteome</keyword>
<name>A0ABQ8TRV1_PERAM</name>
<organism evidence="2 3">
    <name type="scientific">Periplaneta americana</name>
    <name type="common">American cockroach</name>
    <name type="synonym">Blatta americana</name>
    <dbReference type="NCBI Taxonomy" id="6978"/>
    <lineage>
        <taxon>Eukaryota</taxon>
        <taxon>Metazoa</taxon>
        <taxon>Ecdysozoa</taxon>
        <taxon>Arthropoda</taxon>
        <taxon>Hexapoda</taxon>
        <taxon>Insecta</taxon>
        <taxon>Pterygota</taxon>
        <taxon>Neoptera</taxon>
        <taxon>Polyneoptera</taxon>
        <taxon>Dictyoptera</taxon>
        <taxon>Blattodea</taxon>
        <taxon>Blattoidea</taxon>
        <taxon>Blattidae</taxon>
        <taxon>Blattinae</taxon>
        <taxon>Periplaneta</taxon>
    </lineage>
</organism>
<evidence type="ECO:0000313" key="2">
    <source>
        <dbReference type="EMBL" id="KAJ4449395.1"/>
    </source>
</evidence>
<dbReference type="EMBL" id="JAJSOF020000003">
    <property type="protein sequence ID" value="KAJ4449395.1"/>
    <property type="molecule type" value="Genomic_DNA"/>
</dbReference>
<gene>
    <name evidence="2" type="ORF">ANN_00794</name>
</gene>
<sequence length="357" mass="41043">MENENSSDNTMEPPLKRRKGDDELKYRQLYYSRLDHSNSRPASRKKADRTGSTEHSVTARGGEKRGGVLRQRDESARTSGAGREERALDFSGVPSLETRGTFEATSLEVSGLSRKFSSSVTSLNGNIKIGDLCFEEVEKFKYLGATVTNINDNREEIKRRINMGTACYYSVEKLLSSSLLSKYLKVKIYKTVILPIVLYGCETRTLTLREEQRLKMFENKFLRKIFGAKRDEDPEEWRKDIWSNQSQVCLEISLLNSDRVAENTLEEKKTVDIGYTSTYICLTWSQATKGNIEGEEFGPVLWIEFGVAQWAERLVRRTKDPGYDGWINFENETQDRQEWRNAICEREGKDSGFSYDL</sequence>